<dbReference type="Pfam" id="PF24801">
    <property type="entry name" value="FNIII-A_GpJ"/>
    <property type="match status" value="1"/>
</dbReference>
<protein>
    <recommendedName>
        <fullName evidence="2">Fibronectin type-III domain-containing protein</fullName>
    </recommendedName>
</protein>
<dbReference type="PANTHER" id="PTHR36251">
    <property type="entry name" value="FELS-1 PROPHAGE HOST SPECIFICITY PROTEIN-RELATED"/>
    <property type="match status" value="1"/>
</dbReference>
<keyword evidence="4" id="KW-1185">Reference proteome</keyword>
<gene>
    <name evidence="3" type="ORF">CCS41_01835</name>
</gene>
<sequence>MVITGNKGGSQRPPTPTESPDSLHSTAKAKILLALGEGEFAGELDGTRIYLDGTPLNNADGSANFTGVTWDYRPGTPSQDYITGMPNVENEVTVNTELKADTPWVRAISNTQLSALRIRFSWPALQRQTDNGDVNGTRVEYEIEMATDGGAYHTVLKTTVEGKTSTGYQRSHRINLPDAKTGWQLRVRRLTPNSTSNRLADNMHIEALAEIIDAKLRYPNTALLYIEFDASQFQHIPVIACEPKMRTIRVPTTYDPATRTYKGTWDGTFKWAYSNNPAWVFYDILLADRFGLGHRLTAAQVDKWELYRIAQYCDQFVPDGKGGNGTEPRFLCDVYIQSQAEAFTVLRDLAAIFRGMTYWANNQLCALADMPRDRDYLYTRANVIDGRFSYSSSSEKSRYSTAMVSWSDPANSYQGTLEAVSDEALVRRYGINQLSTTAIGCVRQTEAHRRGRWALLTNAKDRLVTFDVGLDGAIPLPGHIIAVADEMLSGRKSGGRLRHAVGCDITLERPADVKPGDRLLVNLPSGTAQARTVHAVNGQLITVSVAYSETPQPEAIWSVEADDVALQHYRVTRIEDNNDNTYRINAVQHDPDKYERIDSGTRLDERPISVIPLTLQPPPTHITLTSHAVIAQGLAVTTLQVNWQAASGATAYDAQWRRDKGNWTPLLRVLTCGFEVPNSYAGCYQARVRAINATGSTSLWVTTPEIPLQGKENPPPQPVGLTTTPIVFGITLNWAFPAGAEDTLKTEVECSRFAHDAHQKPLIDIAYPQRHYTMQGLAAGRTFYFRARLVDRLGNQGAWTPWVQGASSDDAEMVLDHIRDDIMTTQAGKRLTSQLDTLIKTSQANERKQEHSRITLQKEVKDRVEETLLQVNERLERQDKTLQRYNQGLKSRFKISQLQTQDVQKTATHLDTAFITYKEEMDTQFDRANADVLAVRQAQSDTHQAFSLYRLDMTARFDKNDALITDIHTAHATATQALADYQNRIAARFGKNETAISQTQRAQTLATQALAEYQNMITARFRDNDAVIETKATTQFTSSGGNALYSIKAGIHHQGKYYDAGMVVGVETQGGSVKSQIGFNADNFILLSGQNGKKFSPFAVKNNQVFIREGFIQDATIDTAKIKEAAITNTKIGGPLQSTNWAAGRSGWKIEKAGHAEFNDATFRGTIYATDGWFKGTVSADKIEGDILDMSPNFFKTKKGSIPDSQSVIFPLFYIKKTASPRRVLLLGRKEKGIALSVSPDWVRATITRDGMDVQYLGKAGSGLLGEYVNAVNEDIDITLPAGEGEVLIGLRLQSTRGKLRMFNWTASGDIYTMKNAASIKIA</sequence>
<feature type="domain" description="Fibronectin type-III" evidence="2">
    <location>
        <begin position="715"/>
        <end position="810"/>
    </location>
</feature>
<dbReference type="SUPFAM" id="SSF49265">
    <property type="entry name" value="Fibronectin type III"/>
    <property type="match status" value="2"/>
</dbReference>
<dbReference type="Pfam" id="PF13550">
    <property type="entry name" value="Phage-tail_3"/>
    <property type="match status" value="1"/>
</dbReference>
<dbReference type="KEGG" id="fsm:CCS41_01835"/>
<dbReference type="PROSITE" id="PS50853">
    <property type="entry name" value="FN3"/>
    <property type="match status" value="1"/>
</dbReference>
<evidence type="ECO:0000313" key="3">
    <source>
        <dbReference type="EMBL" id="AWK13527.1"/>
    </source>
</evidence>
<dbReference type="InterPro" id="IPR053171">
    <property type="entry name" value="Viral_Tip_Attach_Protein"/>
</dbReference>
<dbReference type="Gene3D" id="2.60.40.10">
    <property type="entry name" value="Immunoglobulins"/>
    <property type="match status" value="1"/>
</dbReference>
<reference evidence="3 4" key="1">
    <citation type="submission" date="2017-05" db="EMBL/GenBank/DDBJ databases">
        <title>Genome sequence of Candidatus Fukatsuia symbiotica and Candidatus Hamiltonella defensa from Acyrthosiphon pisum strain 5D.</title>
        <authorList>
            <person name="Patel V.A."/>
            <person name="Chevignon G."/>
            <person name="Russell J.A."/>
            <person name="Oliver K.M."/>
        </authorList>
    </citation>
    <scope>NUCLEOTIDE SEQUENCE [LARGE SCALE GENOMIC DNA]</scope>
    <source>
        <strain evidence="3 4">5D</strain>
    </source>
</reference>
<dbReference type="InterPro" id="IPR055385">
    <property type="entry name" value="GpJ_HDII-ins2"/>
</dbReference>
<dbReference type="EMBL" id="CP021659">
    <property type="protein sequence ID" value="AWK13527.1"/>
    <property type="molecule type" value="Genomic_DNA"/>
</dbReference>
<dbReference type="OrthoDB" id="109844at2"/>
<dbReference type="PANTHER" id="PTHR36251:SF2">
    <property type="entry name" value="GIFSY-2 PROPHAGE HOST SPECIFICITY PROTEIN J, PHAGE LAMBDA"/>
    <property type="match status" value="1"/>
</dbReference>
<feature type="region of interest" description="Disordered" evidence="1">
    <location>
        <begin position="1"/>
        <end position="24"/>
    </location>
</feature>
<proteinExistence type="predicted"/>
<dbReference type="Proteomes" id="UP000261875">
    <property type="component" value="Chromosome"/>
</dbReference>
<evidence type="ECO:0000313" key="4">
    <source>
        <dbReference type="Proteomes" id="UP000261875"/>
    </source>
</evidence>
<organism evidence="3 4">
    <name type="scientific">Candidatus Fukatsuia symbiotica</name>
    <dbReference type="NCBI Taxonomy" id="1878942"/>
    <lineage>
        <taxon>Bacteria</taxon>
        <taxon>Pseudomonadati</taxon>
        <taxon>Pseudomonadota</taxon>
        <taxon>Gammaproteobacteria</taxon>
        <taxon>Enterobacterales</taxon>
        <taxon>Yersiniaceae</taxon>
        <taxon>Candidatus Fukatsuia</taxon>
    </lineage>
</organism>
<evidence type="ECO:0000259" key="2">
    <source>
        <dbReference type="PROSITE" id="PS50853"/>
    </source>
</evidence>
<dbReference type="InterPro" id="IPR013783">
    <property type="entry name" value="Ig-like_fold"/>
</dbReference>
<evidence type="ECO:0000256" key="1">
    <source>
        <dbReference type="SAM" id="MobiDB-lite"/>
    </source>
</evidence>
<dbReference type="InterPro" id="IPR003961">
    <property type="entry name" value="FN3_dom"/>
</dbReference>
<dbReference type="InterPro" id="IPR036116">
    <property type="entry name" value="FN3_sf"/>
</dbReference>
<name>A0A2U8I334_9GAMM</name>
<dbReference type="InterPro" id="IPR015406">
    <property type="entry name" value="GpJ_CSF"/>
</dbReference>
<dbReference type="InterPro" id="IPR032876">
    <property type="entry name" value="J_dom"/>
</dbReference>
<dbReference type="Pfam" id="PF09327">
    <property type="entry name" value="Phage_Tail_Tip"/>
    <property type="match status" value="1"/>
</dbReference>
<accession>A0A2U8I334</accession>